<organism evidence="1 2">
    <name type="scientific">Thermoproteus sp. AZ2</name>
    <dbReference type="NCBI Taxonomy" id="1609232"/>
    <lineage>
        <taxon>Archaea</taxon>
        <taxon>Thermoproteota</taxon>
        <taxon>Thermoprotei</taxon>
        <taxon>Thermoproteales</taxon>
        <taxon>Thermoproteaceae</taxon>
        <taxon>Thermoproteus</taxon>
    </lineage>
</organism>
<sequence>MASRLAFKVEREISVDPAVAWSRLSDISAIPRYWRGHRALEVLEARSGVVLARVKFAFPGPLNEGLVEIAVEEKLRQVLLHYLRGPFSGRVRNYVAGRLIGSEWDIALSPIFLPAKPWIRRHFMAGAANALERIAAP</sequence>
<evidence type="ECO:0000313" key="2">
    <source>
        <dbReference type="Proteomes" id="UP000033636"/>
    </source>
</evidence>
<comment type="caution">
    <text evidence="1">The sequence shown here is derived from an EMBL/GenBank/DDBJ whole genome shotgun (WGS) entry which is preliminary data.</text>
</comment>
<dbReference type="EMBL" id="JZWT02000027">
    <property type="protein sequence ID" value="MFB6491278.1"/>
    <property type="molecule type" value="Genomic_DNA"/>
</dbReference>
<name>A0ACC6V3C1_9CREN</name>
<proteinExistence type="predicted"/>
<reference evidence="1" key="1">
    <citation type="submission" date="2024-07" db="EMBL/GenBank/DDBJ databases">
        <title>Metagenome and Metagenome-Assembled Genomes of Archaea from a hot spring from the geothermal field of Los Azufres, Mexico.</title>
        <authorList>
            <person name="Marin-Paredes R."/>
            <person name="Martinez-Romero E."/>
            <person name="Servin-Garciduenas L.E."/>
        </authorList>
    </citation>
    <scope>NUCLEOTIDE SEQUENCE</scope>
</reference>
<accession>A0ACC6V3C1</accession>
<dbReference type="Proteomes" id="UP000033636">
    <property type="component" value="Unassembled WGS sequence"/>
</dbReference>
<protein>
    <submittedName>
        <fullName evidence="1">SRPBCC family protein</fullName>
    </submittedName>
</protein>
<gene>
    <name evidence="1" type="ORF">TU35_008625</name>
</gene>
<evidence type="ECO:0000313" key="1">
    <source>
        <dbReference type="EMBL" id="MFB6491278.1"/>
    </source>
</evidence>